<name>A0AAN8P079_POLSC</name>
<sequence length="96" mass="10883">MQKKTFMLLLAAFVLVLVCLANGQPQRSSQRGRAISGFSRTNEADYDDAEDDNPPPRKYGRKGYRSNCRCAKLANCPRLQITIPRCPPDHYICCFN</sequence>
<proteinExistence type="predicted"/>
<comment type="caution">
    <text evidence="4">The sequence shown here is derived from an EMBL/GenBank/DDBJ whole genome shotgun (WGS) entry which is preliminary data.</text>
</comment>
<dbReference type="Proteomes" id="UP001359485">
    <property type="component" value="Unassembled WGS sequence"/>
</dbReference>
<feature type="chain" id="PRO_5043010350" evidence="2">
    <location>
        <begin position="24"/>
        <end position="96"/>
    </location>
</feature>
<evidence type="ECO:0000313" key="4">
    <source>
        <dbReference type="EMBL" id="KAK6629719.1"/>
    </source>
</evidence>
<feature type="region of interest" description="Disordered" evidence="1">
    <location>
        <begin position="24"/>
        <end position="60"/>
    </location>
</feature>
<evidence type="ECO:0000313" key="5">
    <source>
        <dbReference type="Proteomes" id="UP001359485"/>
    </source>
</evidence>
<keyword evidence="5" id="KW-1185">Reference proteome</keyword>
<organism evidence="4 6">
    <name type="scientific">Polyplax serrata</name>
    <name type="common">Common mouse louse</name>
    <dbReference type="NCBI Taxonomy" id="468196"/>
    <lineage>
        <taxon>Eukaryota</taxon>
        <taxon>Metazoa</taxon>
        <taxon>Ecdysozoa</taxon>
        <taxon>Arthropoda</taxon>
        <taxon>Hexapoda</taxon>
        <taxon>Insecta</taxon>
        <taxon>Pterygota</taxon>
        <taxon>Neoptera</taxon>
        <taxon>Paraneoptera</taxon>
        <taxon>Psocodea</taxon>
        <taxon>Troctomorpha</taxon>
        <taxon>Phthiraptera</taxon>
        <taxon>Anoplura</taxon>
        <taxon>Polyplacidae</taxon>
        <taxon>Polyplax</taxon>
    </lineage>
</organism>
<evidence type="ECO:0000256" key="2">
    <source>
        <dbReference type="SAM" id="SignalP"/>
    </source>
</evidence>
<feature type="compositionally biased region" description="Acidic residues" evidence="1">
    <location>
        <begin position="44"/>
        <end position="53"/>
    </location>
</feature>
<gene>
    <name evidence="4" type="ORF">RUM43_003537</name>
    <name evidence="3" type="ORF">RUM44_009142</name>
</gene>
<accession>A0AAN8P079</accession>
<evidence type="ECO:0000256" key="1">
    <source>
        <dbReference type="SAM" id="MobiDB-lite"/>
    </source>
</evidence>
<protein>
    <submittedName>
        <fullName evidence="4">Uncharacterized protein</fullName>
    </submittedName>
</protein>
<dbReference type="AlphaFoldDB" id="A0AAN8P079"/>
<dbReference type="Proteomes" id="UP001372834">
    <property type="component" value="Unassembled WGS sequence"/>
</dbReference>
<feature type="signal peptide" evidence="2">
    <location>
        <begin position="1"/>
        <end position="23"/>
    </location>
</feature>
<evidence type="ECO:0000313" key="6">
    <source>
        <dbReference type="Proteomes" id="UP001372834"/>
    </source>
</evidence>
<evidence type="ECO:0000313" key="3">
    <source>
        <dbReference type="EMBL" id="KAK6626666.1"/>
    </source>
</evidence>
<reference evidence="4 6" key="1">
    <citation type="submission" date="2023-10" db="EMBL/GenBank/DDBJ databases">
        <title>Genomes of two closely related lineages of the louse Polyplax serrata with different host specificities.</title>
        <authorList>
            <person name="Martinu J."/>
            <person name="Tarabai H."/>
            <person name="Stefka J."/>
            <person name="Hypsa V."/>
        </authorList>
    </citation>
    <scope>NUCLEOTIDE SEQUENCE [LARGE SCALE GENOMIC DNA]</scope>
    <source>
        <strain evidence="3">98ZLc_SE</strain>
        <strain evidence="4">HR10_N</strain>
    </source>
</reference>
<keyword evidence="2" id="KW-0732">Signal</keyword>
<dbReference type="EMBL" id="JAWJWF010000045">
    <property type="protein sequence ID" value="KAK6626666.1"/>
    <property type="molecule type" value="Genomic_DNA"/>
</dbReference>
<dbReference type="EMBL" id="JAWJWE010000036">
    <property type="protein sequence ID" value="KAK6629719.1"/>
    <property type="molecule type" value="Genomic_DNA"/>
</dbReference>